<dbReference type="EMBL" id="SOQX01000005">
    <property type="protein sequence ID" value="TDY00581.1"/>
    <property type="molecule type" value="Genomic_DNA"/>
</dbReference>
<sequence length="192" mass="21164">MTIESAITSYGYLAVAFGIFIEGEVIVLTAGFLAQQGLLELRWVMAASVIGSIMTYQFYFLLGRLKGRAVLTKRPGWQSRVARIRSLLERYDTLIIFGYRGLFGLRAITPFALGMTDISHLRFTLLDLIPATIWGLGVSWAGFVLGKGAETLLDNLGDYQLWLAGAALLIGLLVISLYARHRMMKSGDNGPL</sequence>
<evidence type="ECO:0000313" key="3">
    <source>
        <dbReference type="EMBL" id="TDY00581.1"/>
    </source>
</evidence>
<dbReference type="PANTHER" id="PTHR42709">
    <property type="entry name" value="ALKALINE PHOSPHATASE LIKE PROTEIN"/>
    <property type="match status" value="1"/>
</dbReference>
<keyword evidence="1" id="KW-0472">Membrane</keyword>
<dbReference type="Proteomes" id="UP000294914">
    <property type="component" value="Unassembled WGS sequence"/>
</dbReference>
<feature type="transmembrane region" description="Helical" evidence="1">
    <location>
        <begin position="41"/>
        <end position="62"/>
    </location>
</feature>
<gene>
    <name evidence="3" type="ORF">EDC23_2084</name>
</gene>
<keyword evidence="1" id="KW-1133">Transmembrane helix</keyword>
<evidence type="ECO:0000313" key="4">
    <source>
        <dbReference type="Proteomes" id="UP000294914"/>
    </source>
</evidence>
<dbReference type="GO" id="GO:0005886">
    <property type="term" value="C:plasma membrane"/>
    <property type="evidence" value="ECO:0007669"/>
    <property type="project" value="TreeGrafter"/>
</dbReference>
<feature type="domain" description="VTT" evidence="2">
    <location>
        <begin position="23"/>
        <end position="142"/>
    </location>
</feature>
<feature type="transmembrane region" description="Helical" evidence="1">
    <location>
        <begin position="125"/>
        <end position="147"/>
    </location>
</feature>
<protein>
    <submittedName>
        <fullName evidence="3">Membrane protein DedA with SNARE-associated domain</fullName>
    </submittedName>
</protein>
<dbReference type="OrthoDB" id="948134at2"/>
<keyword evidence="4" id="KW-1185">Reference proteome</keyword>
<feature type="transmembrane region" description="Helical" evidence="1">
    <location>
        <begin position="159"/>
        <end position="179"/>
    </location>
</feature>
<evidence type="ECO:0000259" key="2">
    <source>
        <dbReference type="Pfam" id="PF09335"/>
    </source>
</evidence>
<organism evidence="3 4">
    <name type="scientific">Thiohalophilus thiocyanatoxydans</name>
    <dbReference type="NCBI Taxonomy" id="381308"/>
    <lineage>
        <taxon>Bacteria</taxon>
        <taxon>Pseudomonadati</taxon>
        <taxon>Pseudomonadota</taxon>
        <taxon>Gammaproteobacteria</taxon>
        <taxon>Thiohalomonadales</taxon>
        <taxon>Thiohalophilaceae</taxon>
        <taxon>Thiohalophilus</taxon>
    </lineage>
</organism>
<dbReference type="InterPro" id="IPR032816">
    <property type="entry name" value="VTT_dom"/>
</dbReference>
<feature type="transmembrane region" description="Helical" evidence="1">
    <location>
        <begin position="12"/>
        <end position="34"/>
    </location>
</feature>
<dbReference type="InterPro" id="IPR051311">
    <property type="entry name" value="DedA_domain"/>
</dbReference>
<keyword evidence="1" id="KW-0812">Transmembrane</keyword>
<dbReference type="PANTHER" id="PTHR42709:SF2">
    <property type="entry name" value="INNER MEMBRANE PROTEIN YOHD"/>
    <property type="match status" value="1"/>
</dbReference>
<reference evidence="3 4" key="1">
    <citation type="submission" date="2019-03" db="EMBL/GenBank/DDBJ databases">
        <title>Genomic Encyclopedia of Type Strains, Phase IV (KMG-IV): sequencing the most valuable type-strain genomes for metagenomic binning, comparative biology and taxonomic classification.</title>
        <authorList>
            <person name="Goeker M."/>
        </authorList>
    </citation>
    <scope>NUCLEOTIDE SEQUENCE [LARGE SCALE GENOMIC DNA]</scope>
    <source>
        <strain evidence="3 4">DSM 16326</strain>
    </source>
</reference>
<evidence type="ECO:0000256" key="1">
    <source>
        <dbReference type="SAM" id="Phobius"/>
    </source>
</evidence>
<dbReference type="RefSeq" id="WP_134084225.1">
    <property type="nucleotide sequence ID" value="NZ_SOQX01000005.1"/>
</dbReference>
<name>A0A4R8IIT2_9GAMM</name>
<comment type="caution">
    <text evidence="3">The sequence shown here is derived from an EMBL/GenBank/DDBJ whole genome shotgun (WGS) entry which is preliminary data.</text>
</comment>
<dbReference type="Pfam" id="PF09335">
    <property type="entry name" value="VTT_dom"/>
    <property type="match status" value="1"/>
</dbReference>
<proteinExistence type="predicted"/>
<dbReference type="AlphaFoldDB" id="A0A4R8IIT2"/>
<accession>A0A4R8IIT2</accession>